<feature type="region of interest" description="Disordered" evidence="1">
    <location>
        <begin position="22"/>
        <end position="63"/>
    </location>
</feature>
<gene>
    <name evidence="2" type="primary">Dper\GL11262</name>
    <name evidence="2" type="ORF">Dper_GL11262</name>
</gene>
<feature type="compositionally biased region" description="Polar residues" evidence="1">
    <location>
        <begin position="270"/>
        <end position="281"/>
    </location>
</feature>
<dbReference type="PhylomeDB" id="B4G9V9"/>
<accession>B4G9V9</accession>
<dbReference type="OrthoDB" id="6630968at2759"/>
<feature type="compositionally biased region" description="Basic and acidic residues" evidence="1">
    <location>
        <begin position="28"/>
        <end position="39"/>
    </location>
</feature>
<evidence type="ECO:0000256" key="1">
    <source>
        <dbReference type="SAM" id="MobiDB-lite"/>
    </source>
</evidence>
<evidence type="ECO:0000313" key="2">
    <source>
        <dbReference type="EMBL" id="EDW31711.1"/>
    </source>
</evidence>
<proteinExistence type="predicted"/>
<dbReference type="OMA" id="RVMQRHF"/>
<evidence type="ECO:0000313" key="3">
    <source>
        <dbReference type="Proteomes" id="UP000008744"/>
    </source>
</evidence>
<protein>
    <submittedName>
        <fullName evidence="2">GL11262</fullName>
    </submittedName>
</protein>
<dbReference type="AlphaFoldDB" id="B4G9V9"/>
<dbReference type="HOGENOM" id="CLU_720161_0_0_1"/>
<feature type="region of interest" description="Disordered" evidence="1">
    <location>
        <begin position="163"/>
        <end position="183"/>
    </location>
</feature>
<feature type="region of interest" description="Disordered" evidence="1">
    <location>
        <begin position="263"/>
        <end position="306"/>
    </location>
</feature>
<name>B4G9V9_DROPE</name>
<dbReference type="Proteomes" id="UP000008744">
    <property type="component" value="Unassembled WGS sequence"/>
</dbReference>
<sequence>MTEMKMKLETWMLECSALSMSDVDGDGDGDRDGCMRERSQTAPRRRRAGPKQALPGSHEGVGALESPYYTIDNTEDIYGTTLLPSQRCYVDPWDLENYDYVRKKIDDGTGQEVDEIHYGDSQTPSPSYGMGMGMGMGMAATMPRPHTQTRRVSRSQCQLECCVPQRSRRRSRSSRKEPLYTARSDIYGAPSRYDDYMATMTRQLHLDNDEHDAAEEEEEEELRAELYAEQRQLYNGYGGFSSASSTEHPSSIGDELPMPQRRAVTLQRRPATSQVPNSSIYGTAPHPRRKRSGKSAPPLTAPPQIDFPAPPPLSPAYDYCNPYATLPYCSIPDCSECQQHATSLLYAAPSTLYGTLGGAGGSGLGSGAGRARTQCESPHSTGGDSSLYSGIYARKFGLSKKGLLQIDYSCSWNDLDRVMQRQF</sequence>
<organism evidence="3">
    <name type="scientific">Drosophila persimilis</name>
    <name type="common">Fruit fly</name>
    <dbReference type="NCBI Taxonomy" id="7234"/>
    <lineage>
        <taxon>Eukaryota</taxon>
        <taxon>Metazoa</taxon>
        <taxon>Ecdysozoa</taxon>
        <taxon>Arthropoda</taxon>
        <taxon>Hexapoda</taxon>
        <taxon>Insecta</taxon>
        <taxon>Pterygota</taxon>
        <taxon>Neoptera</taxon>
        <taxon>Endopterygota</taxon>
        <taxon>Diptera</taxon>
        <taxon>Brachycera</taxon>
        <taxon>Muscomorpha</taxon>
        <taxon>Ephydroidea</taxon>
        <taxon>Drosophilidae</taxon>
        <taxon>Drosophila</taxon>
        <taxon>Sophophora</taxon>
    </lineage>
</organism>
<keyword evidence="3" id="KW-1185">Reference proteome</keyword>
<reference evidence="2 3" key="1">
    <citation type="journal article" date="2007" name="Nature">
        <title>Evolution of genes and genomes on the Drosophila phylogeny.</title>
        <authorList>
            <consortium name="Drosophila 12 Genomes Consortium"/>
            <person name="Clark A.G."/>
            <person name="Eisen M.B."/>
            <person name="Smith D.R."/>
            <person name="Bergman C.M."/>
            <person name="Oliver B."/>
            <person name="Markow T.A."/>
            <person name="Kaufman T.C."/>
            <person name="Kellis M."/>
            <person name="Gelbart W."/>
            <person name="Iyer V.N."/>
            <person name="Pollard D.A."/>
            <person name="Sackton T.B."/>
            <person name="Larracuente A.M."/>
            <person name="Singh N.D."/>
            <person name="Abad J.P."/>
            <person name="Abt D.N."/>
            <person name="Adryan B."/>
            <person name="Aguade M."/>
            <person name="Akashi H."/>
            <person name="Anderson W.W."/>
            <person name="Aquadro C.F."/>
            <person name="Ardell D.H."/>
            <person name="Arguello R."/>
            <person name="Artieri C.G."/>
            <person name="Barbash D.A."/>
            <person name="Barker D."/>
            <person name="Barsanti P."/>
            <person name="Batterham P."/>
            <person name="Batzoglou S."/>
            <person name="Begun D."/>
            <person name="Bhutkar A."/>
            <person name="Blanco E."/>
            <person name="Bosak S.A."/>
            <person name="Bradley R.K."/>
            <person name="Brand A.D."/>
            <person name="Brent M.R."/>
            <person name="Brooks A.N."/>
            <person name="Brown R.H."/>
            <person name="Butlin R.K."/>
            <person name="Caggese C."/>
            <person name="Calvi B.R."/>
            <person name="Bernardo de Carvalho A."/>
            <person name="Caspi A."/>
            <person name="Castrezana S."/>
            <person name="Celniker S.E."/>
            <person name="Chang J.L."/>
            <person name="Chapple C."/>
            <person name="Chatterji S."/>
            <person name="Chinwalla A."/>
            <person name="Civetta A."/>
            <person name="Clifton S.W."/>
            <person name="Comeron J.M."/>
            <person name="Costello J.C."/>
            <person name="Coyne J.A."/>
            <person name="Daub J."/>
            <person name="David R.G."/>
            <person name="Delcher A.L."/>
            <person name="Delehaunty K."/>
            <person name="Do C.B."/>
            <person name="Ebling H."/>
            <person name="Edwards K."/>
            <person name="Eickbush T."/>
            <person name="Evans J.D."/>
            <person name="Filipski A."/>
            <person name="Findeiss S."/>
            <person name="Freyhult E."/>
            <person name="Fulton L."/>
            <person name="Fulton R."/>
            <person name="Garcia A.C."/>
            <person name="Gardiner A."/>
            <person name="Garfield D.A."/>
            <person name="Garvin B.E."/>
            <person name="Gibson G."/>
            <person name="Gilbert D."/>
            <person name="Gnerre S."/>
            <person name="Godfrey J."/>
            <person name="Good R."/>
            <person name="Gotea V."/>
            <person name="Gravely B."/>
            <person name="Greenberg A.J."/>
            <person name="Griffiths-Jones S."/>
            <person name="Gross S."/>
            <person name="Guigo R."/>
            <person name="Gustafson E.A."/>
            <person name="Haerty W."/>
            <person name="Hahn M.W."/>
            <person name="Halligan D.L."/>
            <person name="Halpern A.L."/>
            <person name="Halter G.M."/>
            <person name="Han M.V."/>
            <person name="Heger A."/>
            <person name="Hillier L."/>
            <person name="Hinrichs A.S."/>
            <person name="Holmes I."/>
            <person name="Hoskins R.A."/>
            <person name="Hubisz M.J."/>
            <person name="Hultmark D."/>
            <person name="Huntley M.A."/>
            <person name="Jaffe D.B."/>
            <person name="Jagadeeshan S."/>
            <person name="Jeck W.R."/>
            <person name="Johnson J."/>
            <person name="Jones C.D."/>
            <person name="Jordan W.C."/>
            <person name="Karpen G.H."/>
            <person name="Kataoka E."/>
            <person name="Keightley P.D."/>
            <person name="Kheradpour P."/>
            <person name="Kirkness E.F."/>
            <person name="Koerich L.B."/>
            <person name="Kristiansen K."/>
            <person name="Kudrna D."/>
            <person name="Kulathinal R.J."/>
            <person name="Kumar S."/>
            <person name="Kwok R."/>
            <person name="Lander E."/>
            <person name="Langley C.H."/>
            <person name="Lapoint R."/>
            <person name="Lazzaro B.P."/>
            <person name="Lee S.J."/>
            <person name="Levesque L."/>
            <person name="Li R."/>
            <person name="Lin C.F."/>
            <person name="Lin M.F."/>
            <person name="Lindblad-Toh K."/>
            <person name="Llopart A."/>
            <person name="Long M."/>
            <person name="Low L."/>
            <person name="Lozovsky E."/>
            <person name="Lu J."/>
            <person name="Luo M."/>
            <person name="Machado C.A."/>
            <person name="Makalowski W."/>
            <person name="Marzo M."/>
            <person name="Matsuda M."/>
            <person name="Matzkin L."/>
            <person name="McAllister B."/>
            <person name="McBride C.S."/>
            <person name="McKernan B."/>
            <person name="McKernan K."/>
            <person name="Mendez-Lago M."/>
            <person name="Minx P."/>
            <person name="Mollenhauer M.U."/>
            <person name="Montooth K."/>
            <person name="Mount S.M."/>
            <person name="Mu X."/>
            <person name="Myers E."/>
            <person name="Negre B."/>
            <person name="Newfeld S."/>
            <person name="Nielsen R."/>
            <person name="Noor M.A."/>
            <person name="O'Grady P."/>
            <person name="Pachter L."/>
            <person name="Papaceit M."/>
            <person name="Parisi M.J."/>
            <person name="Parisi M."/>
            <person name="Parts L."/>
            <person name="Pedersen J.S."/>
            <person name="Pesole G."/>
            <person name="Phillippy A.M."/>
            <person name="Ponting C.P."/>
            <person name="Pop M."/>
            <person name="Porcelli D."/>
            <person name="Powell J.R."/>
            <person name="Prohaska S."/>
            <person name="Pruitt K."/>
            <person name="Puig M."/>
            <person name="Quesneville H."/>
            <person name="Ram K.R."/>
            <person name="Rand D."/>
            <person name="Rasmussen M.D."/>
            <person name="Reed L.K."/>
            <person name="Reenan R."/>
            <person name="Reily A."/>
            <person name="Remington K.A."/>
            <person name="Rieger T.T."/>
            <person name="Ritchie M.G."/>
            <person name="Robin C."/>
            <person name="Rogers Y.H."/>
            <person name="Rohde C."/>
            <person name="Rozas J."/>
            <person name="Rubenfield M.J."/>
            <person name="Ruiz A."/>
            <person name="Russo S."/>
            <person name="Salzberg S.L."/>
            <person name="Sanchez-Gracia A."/>
            <person name="Saranga D.J."/>
            <person name="Sato H."/>
            <person name="Schaeffer S.W."/>
            <person name="Schatz M.C."/>
            <person name="Schlenke T."/>
            <person name="Schwartz R."/>
            <person name="Segarra C."/>
            <person name="Singh R.S."/>
            <person name="Sirot L."/>
            <person name="Sirota M."/>
            <person name="Sisneros N.B."/>
            <person name="Smith C.D."/>
            <person name="Smith T.F."/>
            <person name="Spieth J."/>
            <person name="Stage D.E."/>
            <person name="Stark A."/>
            <person name="Stephan W."/>
            <person name="Strausberg R.L."/>
            <person name="Strempel S."/>
            <person name="Sturgill D."/>
            <person name="Sutton G."/>
            <person name="Sutton G.G."/>
            <person name="Tao W."/>
            <person name="Teichmann S."/>
            <person name="Tobari Y.N."/>
            <person name="Tomimura Y."/>
            <person name="Tsolas J.M."/>
            <person name="Valente V.L."/>
            <person name="Venter E."/>
            <person name="Venter J.C."/>
            <person name="Vicario S."/>
            <person name="Vieira F.G."/>
            <person name="Vilella A.J."/>
            <person name="Villasante A."/>
            <person name="Walenz B."/>
            <person name="Wang J."/>
            <person name="Wasserman M."/>
            <person name="Watts T."/>
            <person name="Wilson D."/>
            <person name="Wilson R.K."/>
            <person name="Wing R.A."/>
            <person name="Wolfner M.F."/>
            <person name="Wong A."/>
            <person name="Wong G.K."/>
            <person name="Wu C.I."/>
            <person name="Wu G."/>
            <person name="Yamamoto D."/>
            <person name="Yang H.P."/>
            <person name="Yang S.P."/>
            <person name="Yorke J.A."/>
            <person name="Yoshida K."/>
            <person name="Zdobnov E."/>
            <person name="Zhang P."/>
            <person name="Zhang Y."/>
            <person name="Zimin A.V."/>
            <person name="Baldwin J."/>
            <person name="Abdouelleil A."/>
            <person name="Abdulkadir J."/>
            <person name="Abebe A."/>
            <person name="Abera B."/>
            <person name="Abreu J."/>
            <person name="Acer S.C."/>
            <person name="Aftuck L."/>
            <person name="Alexander A."/>
            <person name="An P."/>
            <person name="Anderson E."/>
            <person name="Anderson S."/>
            <person name="Arachi H."/>
            <person name="Azer M."/>
            <person name="Bachantsang P."/>
            <person name="Barry A."/>
            <person name="Bayul T."/>
            <person name="Berlin A."/>
            <person name="Bessette D."/>
            <person name="Bloom T."/>
            <person name="Blye J."/>
            <person name="Boguslavskiy L."/>
            <person name="Bonnet C."/>
            <person name="Boukhgalter B."/>
            <person name="Bourzgui I."/>
            <person name="Brown A."/>
            <person name="Cahill P."/>
            <person name="Channer S."/>
            <person name="Cheshatsang Y."/>
            <person name="Chuda L."/>
            <person name="Citroen M."/>
            <person name="Collymore A."/>
            <person name="Cooke P."/>
            <person name="Costello M."/>
            <person name="D'Aco K."/>
            <person name="Daza R."/>
            <person name="De Haan G."/>
            <person name="DeGray S."/>
            <person name="DeMaso C."/>
            <person name="Dhargay N."/>
            <person name="Dooley K."/>
            <person name="Dooley E."/>
            <person name="Doricent M."/>
            <person name="Dorje P."/>
            <person name="Dorjee K."/>
            <person name="Dupes A."/>
            <person name="Elong R."/>
            <person name="Falk J."/>
            <person name="Farina A."/>
            <person name="Faro S."/>
            <person name="Ferguson D."/>
            <person name="Fisher S."/>
            <person name="Foley C.D."/>
            <person name="Franke A."/>
            <person name="Friedrich D."/>
            <person name="Gadbois L."/>
            <person name="Gearin G."/>
            <person name="Gearin C.R."/>
            <person name="Giannoukos G."/>
            <person name="Goode T."/>
            <person name="Graham J."/>
            <person name="Grandbois E."/>
            <person name="Grewal S."/>
            <person name="Gyaltsen K."/>
            <person name="Hafez N."/>
            <person name="Hagos B."/>
            <person name="Hall J."/>
            <person name="Henson C."/>
            <person name="Hollinger A."/>
            <person name="Honan T."/>
            <person name="Huard M.D."/>
            <person name="Hughes L."/>
            <person name="Hurhula B."/>
            <person name="Husby M.E."/>
            <person name="Kamat A."/>
            <person name="Kanga B."/>
            <person name="Kashin S."/>
            <person name="Khazanovich D."/>
            <person name="Kisner P."/>
            <person name="Lance K."/>
            <person name="Lara M."/>
            <person name="Lee W."/>
            <person name="Lennon N."/>
            <person name="Letendre F."/>
            <person name="LeVine R."/>
            <person name="Lipovsky A."/>
            <person name="Liu X."/>
            <person name="Liu J."/>
            <person name="Liu S."/>
            <person name="Lokyitsang T."/>
            <person name="Lokyitsang Y."/>
            <person name="Lubonja R."/>
            <person name="Lui A."/>
            <person name="MacDonald P."/>
            <person name="Magnisalis V."/>
            <person name="Maru K."/>
            <person name="Matthews C."/>
            <person name="McCusker W."/>
            <person name="McDonough S."/>
            <person name="Mehta T."/>
            <person name="Meldrim J."/>
            <person name="Meneus L."/>
            <person name="Mihai O."/>
            <person name="Mihalev A."/>
            <person name="Mihova T."/>
            <person name="Mittelman R."/>
            <person name="Mlenga V."/>
            <person name="Montmayeur A."/>
            <person name="Mulrain L."/>
            <person name="Navidi A."/>
            <person name="Naylor J."/>
            <person name="Negash T."/>
            <person name="Nguyen T."/>
            <person name="Nguyen N."/>
            <person name="Nicol R."/>
            <person name="Norbu C."/>
            <person name="Norbu N."/>
            <person name="Novod N."/>
            <person name="O'Neill B."/>
            <person name="Osman S."/>
            <person name="Markiewicz E."/>
            <person name="Oyono O.L."/>
            <person name="Patti C."/>
            <person name="Phunkhang P."/>
            <person name="Pierre F."/>
            <person name="Priest M."/>
            <person name="Raghuraman S."/>
            <person name="Rege F."/>
            <person name="Reyes R."/>
            <person name="Rise C."/>
            <person name="Rogov P."/>
            <person name="Ross K."/>
            <person name="Ryan E."/>
            <person name="Settipalli S."/>
            <person name="Shea T."/>
            <person name="Sherpa N."/>
            <person name="Shi L."/>
            <person name="Shih D."/>
            <person name="Sparrow T."/>
            <person name="Spaulding J."/>
            <person name="Stalker J."/>
            <person name="Stange-Thomann N."/>
            <person name="Stavropoulos S."/>
            <person name="Stone C."/>
            <person name="Strader C."/>
            <person name="Tesfaye S."/>
            <person name="Thomson T."/>
            <person name="Thoulutsang Y."/>
            <person name="Thoulutsang D."/>
            <person name="Topham K."/>
            <person name="Topping I."/>
            <person name="Tsamla T."/>
            <person name="Vassiliev H."/>
            <person name="Vo A."/>
            <person name="Wangchuk T."/>
            <person name="Wangdi T."/>
            <person name="Weiand M."/>
            <person name="Wilkinson J."/>
            <person name="Wilson A."/>
            <person name="Yadav S."/>
            <person name="Young G."/>
            <person name="Yu Q."/>
            <person name="Zembek L."/>
            <person name="Zhong D."/>
            <person name="Zimmer A."/>
            <person name="Zwirko Z."/>
            <person name="Jaffe D.B."/>
            <person name="Alvarez P."/>
            <person name="Brockman W."/>
            <person name="Butler J."/>
            <person name="Chin C."/>
            <person name="Gnerre S."/>
            <person name="Grabherr M."/>
            <person name="Kleber M."/>
            <person name="Mauceli E."/>
            <person name="MacCallum I."/>
        </authorList>
    </citation>
    <scope>NUCLEOTIDE SEQUENCE [LARGE SCALE GENOMIC DNA]</scope>
    <source>
        <strain evidence="3">MSH-3 / Tucson 14011-0111.49</strain>
    </source>
</reference>
<dbReference type="eggNOG" id="ENOG502TATY">
    <property type="taxonomic scope" value="Eukaryota"/>
</dbReference>
<dbReference type="EMBL" id="CH479181">
    <property type="protein sequence ID" value="EDW31711.1"/>
    <property type="molecule type" value="Genomic_DNA"/>
</dbReference>